<dbReference type="SUPFAM" id="SSF50998">
    <property type="entry name" value="Quinoprotein alcohol dehydrogenase-like"/>
    <property type="match status" value="1"/>
</dbReference>
<evidence type="ECO:0000313" key="4">
    <source>
        <dbReference type="Proteomes" id="UP000248745"/>
    </source>
</evidence>
<protein>
    <recommendedName>
        <fullName evidence="2">PorZ N-terminal beta-propeller domain-containing protein</fullName>
    </recommendedName>
</protein>
<dbReference type="Pfam" id="PF07494">
    <property type="entry name" value="Reg_prop"/>
    <property type="match status" value="1"/>
</dbReference>
<dbReference type="EMBL" id="QKTW01000016">
    <property type="protein sequence ID" value="PZF72919.1"/>
    <property type="molecule type" value="Genomic_DNA"/>
</dbReference>
<accession>A0A2W2B9H7</accession>
<dbReference type="InterPro" id="IPR026444">
    <property type="entry name" value="Secre_tail"/>
</dbReference>
<dbReference type="InterPro" id="IPR048954">
    <property type="entry name" value="PorZ_N"/>
</dbReference>
<evidence type="ECO:0000256" key="1">
    <source>
        <dbReference type="SAM" id="SignalP"/>
    </source>
</evidence>
<keyword evidence="4" id="KW-1185">Reference proteome</keyword>
<dbReference type="Proteomes" id="UP000248745">
    <property type="component" value="Unassembled WGS sequence"/>
</dbReference>
<dbReference type="OrthoDB" id="9807410at2"/>
<comment type="caution">
    <text evidence="3">The sequence shown here is derived from an EMBL/GenBank/DDBJ whole genome shotgun (WGS) entry which is preliminary data.</text>
</comment>
<keyword evidence="1" id="KW-0732">Signal</keyword>
<dbReference type="InterPro" id="IPR011110">
    <property type="entry name" value="Reg_prop"/>
</dbReference>
<dbReference type="Pfam" id="PF21544">
    <property type="entry name" value="PorZ_N_b_propeller"/>
    <property type="match status" value="1"/>
</dbReference>
<gene>
    <name evidence="3" type="ORF">DN068_10940</name>
</gene>
<dbReference type="NCBIfam" id="TIGR04183">
    <property type="entry name" value="Por_Secre_tail"/>
    <property type="match status" value="1"/>
</dbReference>
<feature type="domain" description="PorZ N-terminal beta-propeller" evidence="2">
    <location>
        <begin position="51"/>
        <end position="209"/>
    </location>
</feature>
<reference evidence="3 4" key="1">
    <citation type="submission" date="2018-06" db="EMBL/GenBank/DDBJ databases">
        <title>Mucibacter soli gen. nov., sp. nov., a new member of the family Chitinophagaceae producing mucin.</title>
        <authorList>
            <person name="Kim M.-K."/>
            <person name="Park S."/>
            <person name="Kim T.-S."/>
            <person name="Joung Y."/>
            <person name="Han J.-H."/>
            <person name="Kim S.B."/>
        </authorList>
    </citation>
    <scope>NUCLEOTIDE SEQUENCE [LARGE SCALE GENOMIC DNA]</scope>
    <source>
        <strain evidence="3 4">R1-15</strain>
    </source>
</reference>
<name>A0A2W2B9H7_9BACT</name>
<dbReference type="InterPro" id="IPR011047">
    <property type="entry name" value="Quinoprotein_ADH-like_sf"/>
</dbReference>
<dbReference type="AlphaFoldDB" id="A0A2W2B9H7"/>
<feature type="signal peptide" evidence="1">
    <location>
        <begin position="1"/>
        <end position="24"/>
    </location>
</feature>
<feature type="chain" id="PRO_5015856153" description="PorZ N-terminal beta-propeller domain-containing protein" evidence="1">
    <location>
        <begin position="25"/>
        <end position="760"/>
    </location>
</feature>
<sequence length="760" mass="83892">MNMNQKRLFIVATLLLFSAFISNAQDRPIGYWREHLPYGSAVGIATDGRTIYTATNFSFFTYDLVSGEMTPYSKIDGMADIQMSCIGYDATTQTAVLCYQNSNIDLFRNHSFYGLPDLKLKAVTGSKNINAVYTEAGYAYLSTDLGVVVINLNKEEGEIKETYTFNQNGQQVPVTNFGAQGNYFYAATPGGLFRADKNNSNLQNVNSWQLIGSGKSLTCLAFIQNRVYATGTDSLYILDSDSLKYVLRTNNRTRHLDTGTNALYFSLENGAKVVKMDLNYNALDSISFGLLHQVLEITPDNVWVADEYSGLSKLTSESTYSAYAPPGPIAATAPGLYAENKNFWIALGSYNDLYQPVGNTLGIASFKDETWKNYTAYNFPPFYNDVSDFIVTTKNPVDGSIWYGSLRSGLFILKPDGSYVFYNHGSQLEPKEGDTTTIAVNSIAADEYGNMWFTQHGSKHELAAIAQDGTWYHFSTPYLRVYPHGAAGLVIDNSNQKWFYAPNQNAIIVYNDNYTIDNTADDKYIFLSGLQSGIAGSRVLCMTKDKNGNIWVGTDDGISIFSCADQVLQGTCIGERRIVQYDQFAGYLFQTEQVNTIAVDGANRKWVGTNNGVWLISPEGDKVIYRFTIDNSPLPSNTIQNISVDGVTGDVYISTEYGIMSYRSTATDGGTVNSNVLVFPNPVPSGYKGTIAIRGLVENADVRITDISGQLVYRTTALGGQAVWNGVDYKGHRPQSGVYLIFISNKDGSQTNVSKMVFME</sequence>
<dbReference type="SUPFAM" id="SSF63829">
    <property type="entry name" value="Calcium-dependent phosphotriesterase"/>
    <property type="match status" value="2"/>
</dbReference>
<proteinExistence type="predicted"/>
<evidence type="ECO:0000259" key="2">
    <source>
        <dbReference type="Pfam" id="PF21544"/>
    </source>
</evidence>
<dbReference type="Gene3D" id="2.130.10.10">
    <property type="entry name" value="YVTN repeat-like/Quinoprotein amine dehydrogenase"/>
    <property type="match status" value="3"/>
</dbReference>
<organism evidence="3 4">
    <name type="scientific">Taibaiella soli</name>
    <dbReference type="NCBI Taxonomy" id="1649169"/>
    <lineage>
        <taxon>Bacteria</taxon>
        <taxon>Pseudomonadati</taxon>
        <taxon>Bacteroidota</taxon>
        <taxon>Chitinophagia</taxon>
        <taxon>Chitinophagales</taxon>
        <taxon>Chitinophagaceae</taxon>
        <taxon>Taibaiella</taxon>
    </lineage>
</organism>
<evidence type="ECO:0000313" key="3">
    <source>
        <dbReference type="EMBL" id="PZF72919.1"/>
    </source>
</evidence>
<dbReference type="InterPro" id="IPR015943">
    <property type="entry name" value="WD40/YVTN_repeat-like_dom_sf"/>
</dbReference>